<dbReference type="Proteomes" id="UP000515153">
    <property type="component" value="Unplaced"/>
</dbReference>
<name>A0A6P8AQZ6_PYRGI</name>
<evidence type="ECO:0000256" key="1">
    <source>
        <dbReference type="SAM" id="MobiDB-lite"/>
    </source>
</evidence>
<proteinExistence type="predicted"/>
<reference evidence="3" key="2">
    <citation type="submission" date="2019-10" db="EMBL/GenBank/DDBJ databases">
        <authorList>
            <consortium name="NCBI Genome Project"/>
        </authorList>
    </citation>
    <scope>NUCLEOTIDE SEQUENCE</scope>
    <source>
        <strain evidence="3">NI907</strain>
    </source>
</reference>
<feature type="region of interest" description="Disordered" evidence="1">
    <location>
        <begin position="138"/>
        <end position="162"/>
    </location>
</feature>
<dbReference type="RefSeq" id="XP_030977331.1">
    <property type="nucleotide sequence ID" value="XM_031132004.1"/>
</dbReference>
<dbReference type="KEGG" id="pgri:PgNI_12047"/>
<sequence length="162" mass="18132">MEGCSGNWCVDMDIDGREGSSSQELLTIQVTTIARCNQSSDTRVLGFGFESDPWLFYLLTLWMSSSGQTKVARLVADHGSILQWTSFEDPPGRTLIEMLVRLDCGRGRDSKGSRTHKTLTNIDWIAMQLGIGLEGMIPDDESGYEDTRPCYYSSDEDDENDE</sequence>
<keyword evidence="2" id="KW-1185">Reference proteome</keyword>
<reference evidence="3" key="3">
    <citation type="submission" date="2025-08" db="UniProtKB">
        <authorList>
            <consortium name="RefSeq"/>
        </authorList>
    </citation>
    <scope>IDENTIFICATION</scope>
    <source>
        <strain evidence="3">NI907</strain>
    </source>
</reference>
<reference evidence="3" key="1">
    <citation type="journal article" date="2019" name="Mol. Biol. Evol.">
        <title>Blast fungal genomes show frequent chromosomal changes, gene gains and losses, and effector gene turnover.</title>
        <authorList>
            <person name="Gomez Luciano L.B."/>
            <person name="Jason Tsai I."/>
            <person name="Chuma I."/>
            <person name="Tosa Y."/>
            <person name="Chen Y.H."/>
            <person name="Li J.Y."/>
            <person name="Li M.Y."/>
            <person name="Jade Lu M.Y."/>
            <person name="Nakayashiki H."/>
            <person name="Li W.H."/>
        </authorList>
    </citation>
    <scope>NUCLEOTIDE SEQUENCE</scope>
    <source>
        <strain evidence="3">NI907</strain>
    </source>
</reference>
<dbReference type="AlphaFoldDB" id="A0A6P8AQZ6"/>
<protein>
    <submittedName>
        <fullName evidence="3">Uncharacterized protein</fullName>
    </submittedName>
</protein>
<dbReference type="GeneID" id="41966909"/>
<organism evidence="2 3">
    <name type="scientific">Pyricularia grisea</name>
    <name type="common">Crabgrass-specific blast fungus</name>
    <name type="synonym">Magnaporthe grisea</name>
    <dbReference type="NCBI Taxonomy" id="148305"/>
    <lineage>
        <taxon>Eukaryota</taxon>
        <taxon>Fungi</taxon>
        <taxon>Dikarya</taxon>
        <taxon>Ascomycota</taxon>
        <taxon>Pezizomycotina</taxon>
        <taxon>Sordariomycetes</taxon>
        <taxon>Sordariomycetidae</taxon>
        <taxon>Magnaporthales</taxon>
        <taxon>Pyriculariaceae</taxon>
        <taxon>Pyricularia</taxon>
    </lineage>
</organism>
<evidence type="ECO:0000313" key="3">
    <source>
        <dbReference type="RefSeq" id="XP_030977331.1"/>
    </source>
</evidence>
<gene>
    <name evidence="3" type="ORF">PgNI_12047</name>
</gene>
<evidence type="ECO:0000313" key="2">
    <source>
        <dbReference type="Proteomes" id="UP000515153"/>
    </source>
</evidence>
<accession>A0A6P8AQZ6</accession>